<evidence type="ECO:0000256" key="8">
    <source>
        <dbReference type="SAM" id="SignalP"/>
    </source>
</evidence>
<evidence type="ECO:0000313" key="15">
    <source>
        <dbReference type="Proteomes" id="UP001187315"/>
    </source>
</evidence>
<dbReference type="PROSITE" id="PS50026">
    <property type="entry name" value="EGF_3"/>
    <property type="match status" value="2"/>
</dbReference>
<dbReference type="Pfam" id="PF07645">
    <property type="entry name" value="EGF_CA"/>
    <property type="match status" value="2"/>
</dbReference>
<feature type="signal peptide" evidence="8">
    <location>
        <begin position="1"/>
        <end position="17"/>
    </location>
</feature>
<dbReference type="CDD" id="cd00054">
    <property type="entry name" value="EGF_CA"/>
    <property type="match status" value="2"/>
</dbReference>
<dbReference type="PANTHER" id="PTHR14002:SF22">
    <property type="entry name" value="UROMODULIN-LIKE 1"/>
    <property type="match status" value="1"/>
</dbReference>
<evidence type="ECO:0000256" key="5">
    <source>
        <dbReference type="PROSITE-ProRule" id="PRU00076"/>
    </source>
</evidence>
<protein>
    <recommendedName>
        <fullName evidence="16">Uromodulin-like 1</fullName>
    </recommendedName>
</protein>
<dbReference type="EMBL" id="JAVHJS010000021">
    <property type="protein sequence ID" value="KAK2823031.1"/>
    <property type="molecule type" value="Genomic_DNA"/>
</dbReference>
<dbReference type="PROSITE" id="PS50024">
    <property type="entry name" value="SEA"/>
    <property type="match status" value="1"/>
</dbReference>
<dbReference type="InterPro" id="IPR036645">
    <property type="entry name" value="Elafin-like_sf"/>
</dbReference>
<dbReference type="Pfam" id="PF01390">
    <property type="entry name" value="SEA"/>
    <property type="match status" value="1"/>
</dbReference>
<dbReference type="Proteomes" id="UP001187315">
    <property type="component" value="Unassembled WGS sequence"/>
</dbReference>
<dbReference type="GO" id="GO:0005509">
    <property type="term" value="F:calcium ion binding"/>
    <property type="evidence" value="ECO:0007669"/>
    <property type="project" value="InterPro"/>
</dbReference>
<dbReference type="InterPro" id="IPR036116">
    <property type="entry name" value="FN3_sf"/>
</dbReference>
<dbReference type="FunFam" id="2.10.25.10:FF:000038">
    <property type="entry name" value="Fibrillin 2"/>
    <property type="match status" value="2"/>
</dbReference>
<dbReference type="PANTHER" id="PTHR14002">
    <property type="entry name" value="ENDOGLIN/TGF-BETA RECEPTOR TYPE III"/>
    <property type="match status" value="1"/>
</dbReference>
<feature type="transmembrane region" description="Helical" evidence="7">
    <location>
        <begin position="940"/>
        <end position="962"/>
    </location>
</feature>
<dbReference type="GO" id="GO:0030414">
    <property type="term" value="F:peptidase inhibitor activity"/>
    <property type="evidence" value="ECO:0007669"/>
    <property type="project" value="InterPro"/>
</dbReference>
<dbReference type="InterPro" id="IPR009030">
    <property type="entry name" value="Growth_fac_rcpt_cys_sf"/>
</dbReference>
<dbReference type="SUPFAM" id="SSF82671">
    <property type="entry name" value="SEA domain"/>
    <property type="match status" value="1"/>
</dbReference>
<dbReference type="GO" id="GO:0005576">
    <property type="term" value="C:extracellular region"/>
    <property type="evidence" value="ECO:0007669"/>
    <property type="project" value="InterPro"/>
</dbReference>
<dbReference type="Gene3D" id="2.10.25.10">
    <property type="entry name" value="Laminin"/>
    <property type="match status" value="2"/>
</dbReference>
<keyword evidence="15" id="KW-1185">Reference proteome</keyword>
<feature type="chain" id="PRO_5041643832" description="Uromodulin-like 1" evidence="8">
    <location>
        <begin position="18"/>
        <end position="988"/>
    </location>
</feature>
<reference evidence="14" key="1">
    <citation type="submission" date="2023-08" db="EMBL/GenBank/DDBJ databases">
        <title>Pelteobagrus vachellii genome.</title>
        <authorList>
            <person name="Liu H."/>
        </authorList>
    </citation>
    <scope>NUCLEOTIDE SEQUENCE</scope>
    <source>
        <strain evidence="14">PRFRI_2022a</strain>
        <tissue evidence="14">Muscle</tissue>
    </source>
</reference>
<comment type="caution">
    <text evidence="14">The sequence shown here is derived from an EMBL/GenBank/DDBJ whole genome shotgun (WGS) entry which is preliminary data.</text>
</comment>
<evidence type="ECO:0000259" key="13">
    <source>
        <dbReference type="PROSITE" id="PS51390"/>
    </source>
</evidence>
<keyword evidence="4" id="KW-1015">Disulfide bond</keyword>
<dbReference type="PROSITE" id="PS00010">
    <property type="entry name" value="ASX_HYDROXYL"/>
    <property type="match status" value="2"/>
</dbReference>
<dbReference type="InterPro" id="IPR000082">
    <property type="entry name" value="SEA_dom"/>
</dbReference>
<evidence type="ECO:0000256" key="6">
    <source>
        <dbReference type="SAM" id="MobiDB-lite"/>
    </source>
</evidence>
<dbReference type="PROSITE" id="PS01187">
    <property type="entry name" value="EGF_CA"/>
    <property type="match status" value="2"/>
</dbReference>
<feature type="domain" description="ZP" evidence="11">
    <location>
        <begin position="644"/>
        <end position="875"/>
    </location>
</feature>
<feature type="domain" description="SEA" evidence="9">
    <location>
        <begin position="388"/>
        <end position="502"/>
    </location>
</feature>
<keyword evidence="2 8" id="KW-0732">Signal</keyword>
<feature type="domain" description="EGF-like" evidence="10">
    <location>
        <begin position="499"/>
        <end position="537"/>
    </location>
</feature>
<organism evidence="14 15">
    <name type="scientific">Tachysurus vachellii</name>
    <name type="common">Darkbarbel catfish</name>
    <name type="synonym">Pelteobagrus vachellii</name>
    <dbReference type="NCBI Taxonomy" id="175792"/>
    <lineage>
        <taxon>Eukaryota</taxon>
        <taxon>Metazoa</taxon>
        <taxon>Chordata</taxon>
        <taxon>Craniata</taxon>
        <taxon>Vertebrata</taxon>
        <taxon>Euteleostomi</taxon>
        <taxon>Actinopterygii</taxon>
        <taxon>Neopterygii</taxon>
        <taxon>Teleostei</taxon>
        <taxon>Ostariophysi</taxon>
        <taxon>Siluriformes</taxon>
        <taxon>Bagridae</taxon>
        <taxon>Tachysurus</taxon>
    </lineage>
</organism>
<dbReference type="SMART" id="SM00217">
    <property type="entry name" value="WAP"/>
    <property type="match status" value="1"/>
</dbReference>
<dbReference type="InterPro" id="IPR018097">
    <property type="entry name" value="EGF_Ca-bd_CS"/>
</dbReference>
<proteinExistence type="predicted"/>
<dbReference type="GO" id="GO:0071944">
    <property type="term" value="C:cell periphery"/>
    <property type="evidence" value="ECO:0007669"/>
    <property type="project" value="UniProtKB-ARBA"/>
</dbReference>
<gene>
    <name evidence="14" type="ORF">Q7C36_019631</name>
</gene>
<dbReference type="PROSITE" id="PS51041">
    <property type="entry name" value="EMI"/>
    <property type="match status" value="1"/>
</dbReference>
<dbReference type="InterPro" id="IPR036364">
    <property type="entry name" value="SEA_dom_sf"/>
</dbReference>
<dbReference type="SMART" id="SM00181">
    <property type="entry name" value="EGF"/>
    <property type="match status" value="2"/>
</dbReference>
<dbReference type="InterPro" id="IPR011489">
    <property type="entry name" value="EMI_domain"/>
</dbReference>
<keyword evidence="7" id="KW-1133">Transmembrane helix</keyword>
<evidence type="ECO:0000256" key="4">
    <source>
        <dbReference type="ARBA" id="ARBA00023157"/>
    </source>
</evidence>
<dbReference type="PROSITE" id="PS51390">
    <property type="entry name" value="WAP"/>
    <property type="match status" value="1"/>
</dbReference>
<dbReference type="InterPro" id="IPR001881">
    <property type="entry name" value="EGF-like_Ca-bd_dom"/>
</dbReference>
<feature type="domain" description="EMI" evidence="12">
    <location>
        <begin position="31"/>
        <end position="104"/>
    </location>
</feature>
<dbReference type="InterPro" id="IPR001507">
    <property type="entry name" value="ZP_dom"/>
</dbReference>
<comment type="caution">
    <text evidence="5">Lacks conserved residue(s) required for the propagation of feature annotation.</text>
</comment>
<evidence type="ECO:0000259" key="11">
    <source>
        <dbReference type="PROSITE" id="PS51034"/>
    </source>
</evidence>
<dbReference type="InterPro" id="IPR042235">
    <property type="entry name" value="ZP-C_dom"/>
</dbReference>
<dbReference type="SMART" id="SM00179">
    <property type="entry name" value="EGF_CA"/>
    <property type="match status" value="2"/>
</dbReference>
<feature type="region of interest" description="Disordered" evidence="6">
    <location>
        <begin position="606"/>
        <end position="628"/>
    </location>
</feature>
<dbReference type="InterPro" id="IPR000152">
    <property type="entry name" value="EGF-type_Asp/Asn_hydroxyl_site"/>
</dbReference>
<evidence type="ECO:0000259" key="10">
    <source>
        <dbReference type="PROSITE" id="PS50026"/>
    </source>
</evidence>
<dbReference type="SUPFAM" id="SSF57184">
    <property type="entry name" value="Growth factor receptor domain"/>
    <property type="match status" value="1"/>
</dbReference>
<dbReference type="Gene3D" id="4.10.75.10">
    <property type="entry name" value="Elafin-like"/>
    <property type="match status" value="1"/>
</dbReference>
<feature type="compositionally biased region" description="Polar residues" evidence="6">
    <location>
        <begin position="573"/>
        <end position="586"/>
    </location>
</feature>
<dbReference type="Pfam" id="PF00095">
    <property type="entry name" value="WAP"/>
    <property type="match status" value="1"/>
</dbReference>
<dbReference type="InterPro" id="IPR008197">
    <property type="entry name" value="WAP_dom"/>
</dbReference>
<evidence type="ECO:0000256" key="2">
    <source>
        <dbReference type="ARBA" id="ARBA00022729"/>
    </source>
</evidence>
<dbReference type="InterPro" id="IPR055355">
    <property type="entry name" value="ZP-C"/>
</dbReference>
<dbReference type="Pfam" id="PF00100">
    <property type="entry name" value="Zona_pellucida"/>
    <property type="match status" value="1"/>
</dbReference>
<feature type="domain" description="EGF-like" evidence="10">
    <location>
        <begin position="255"/>
        <end position="294"/>
    </location>
</feature>
<evidence type="ECO:0000256" key="3">
    <source>
        <dbReference type="ARBA" id="ARBA00022737"/>
    </source>
</evidence>
<evidence type="ECO:0000256" key="1">
    <source>
        <dbReference type="ARBA" id="ARBA00022536"/>
    </source>
</evidence>
<feature type="domain" description="WAP" evidence="13">
    <location>
        <begin position="112"/>
        <end position="154"/>
    </location>
</feature>
<evidence type="ECO:0000256" key="7">
    <source>
        <dbReference type="SAM" id="Phobius"/>
    </source>
</evidence>
<dbReference type="Gene3D" id="2.60.40.4100">
    <property type="entry name" value="Zona pellucida, ZP-C domain"/>
    <property type="match status" value="1"/>
</dbReference>
<keyword evidence="1 5" id="KW-0245">EGF-like domain</keyword>
<dbReference type="GO" id="GO:0030855">
    <property type="term" value="P:epithelial cell differentiation"/>
    <property type="evidence" value="ECO:0007669"/>
    <property type="project" value="UniProtKB-ARBA"/>
</dbReference>
<keyword evidence="7" id="KW-0472">Membrane</keyword>
<evidence type="ECO:0000259" key="9">
    <source>
        <dbReference type="PROSITE" id="PS50024"/>
    </source>
</evidence>
<dbReference type="SMART" id="SM00241">
    <property type="entry name" value="ZP"/>
    <property type="match status" value="1"/>
</dbReference>
<keyword evidence="3" id="KW-0677">Repeat</keyword>
<dbReference type="AlphaFoldDB" id="A0AA88LS96"/>
<evidence type="ECO:0000313" key="14">
    <source>
        <dbReference type="EMBL" id="KAK2823031.1"/>
    </source>
</evidence>
<accession>A0AA88LS96</accession>
<dbReference type="InterPro" id="IPR049883">
    <property type="entry name" value="NOTCH1_EGF-like"/>
</dbReference>
<keyword evidence="7" id="KW-0812">Transmembrane</keyword>
<dbReference type="PROSITE" id="PS51034">
    <property type="entry name" value="ZP_2"/>
    <property type="match status" value="1"/>
</dbReference>
<feature type="compositionally biased region" description="Low complexity" evidence="6">
    <location>
        <begin position="549"/>
        <end position="572"/>
    </location>
</feature>
<name>A0AA88LS96_TACVA</name>
<feature type="region of interest" description="Disordered" evidence="6">
    <location>
        <begin position="543"/>
        <end position="586"/>
    </location>
</feature>
<dbReference type="InterPro" id="IPR000742">
    <property type="entry name" value="EGF"/>
</dbReference>
<sequence>MLWMLWSVLLLRTFTTGHDTLYEGYTLSLSGYHVCPGIELVPMTTVISYKSAYTQMVPCGGWLPWKMCNVTRYRTVYQTQDVNSEKPVLKCCEGFEQVGSYCALALNRSSEFTAKPGVCPAHPVSGSLCLWDSDCPHWQKCCQTGNQSVCVEPESHVNMTSWLNVTVTVKAAFGLVNTSSGIFNHTRLLHSVVIGALSSLQVSVYHMHSWSSGWFSTSSCLLLGSSQLLSLTSVSDTLLLLLGNIEEVTAVDVRDVDECATPMLRVCSPLAHCSNTLGSYNCTCAAGSVDLQPSRPGTQCRSIPYITNLWVKIVTSSSFQLLWNFPPQINLTSKLVLFHGTQQLDVVETELSDWTWTKLQPGVLYTAHVALCMCGSCGNATELKVKTDAQILKAVVRITNVNFTVDLQNPESKEYKTFIENVMSETLQSLPFSVLDLVYSEKVLVLITRLSPGSVVVTFTLVFLPSTKQDIYEIAIYLMESLQNSSQFTFDRNFTKITDVDECALGEVDCSSGAKCENTFGFYTCVCPHGYIDANPERPGRTCQENNMTVSSSSPSPSTTTISTTSTMSSLTENTNITSSKPVTHGTDVTVTSSTAVWSDNKTTELTKTSSTSSITETTAKTASTSTSNTTMSYISQTELITVECGPGYMDVYVSRNFLELKHIPESSLYLGVPSCNVTQENVNHVKLFVVWGTCGTQLRQNSQNSTVQVTLYNTDMRLQVPVICTYINSFIISAGYSTSGYDTINNVVEGSGMYHVTVRLLNGTNPLPQNYTLSPEDEVIIEVGLNSNISQIKVVINKCWAHPSNNATEPPKSIFLENSPGKYTTVLQNGESSHSQLAVYLFHLVDFDVIYLHCQIQICIETSIATCRPDCNTTPRLVRTSREANVIGMAKAHTTTGSTINCNYTVQCNSVCMCVCVCVCVCVWYRCHPAGHGGNMRTLGFILLALGVCVLALAALAVALFCRRRMGNYNFQFKPREENFTYHVFNT</sequence>
<evidence type="ECO:0008006" key="16">
    <source>
        <dbReference type="Google" id="ProtNLM"/>
    </source>
</evidence>
<dbReference type="SUPFAM" id="SSF49265">
    <property type="entry name" value="Fibronectin type III"/>
    <property type="match status" value="1"/>
</dbReference>
<dbReference type="SUPFAM" id="SSF57256">
    <property type="entry name" value="Elafin-like"/>
    <property type="match status" value="1"/>
</dbReference>
<evidence type="ECO:0000259" key="12">
    <source>
        <dbReference type="PROSITE" id="PS51041"/>
    </source>
</evidence>